<reference evidence="1 2" key="1">
    <citation type="submission" date="2019-09" db="EMBL/GenBank/DDBJ databases">
        <title>Complete Genome Sequence of Janibacter melonis M714 with both human health impact and industrial applications.</title>
        <authorList>
            <person name="Jin M."/>
            <person name="Zhao Q.R."/>
        </authorList>
    </citation>
    <scope>NUCLEOTIDE SEQUENCE [LARGE SCALE GENOMIC DNA]</scope>
    <source>
        <strain evidence="1 2">M714</strain>
    </source>
</reference>
<evidence type="ECO:0008006" key="3">
    <source>
        <dbReference type="Google" id="ProtNLM"/>
    </source>
</evidence>
<proteinExistence type="predicted"/>
<dbReference type="GeneID" id="59160566"/>
<dbReference type="KEGG" id="jme:EEW87_005290"/>
<sequence>MRGDAAPWRALLALGLGLVVLTGAGGTGASWAEHDARKPGTITSGGVSLTTGTLRTELHSQQPAGSRTYASSTTCTPDPGYVECRVISATLASEALVPGDRVVITQPVTLAASGTTLRGTLAVSSTELTSAARSAFSGSATTTTTITALGGAVTSGSSVSIPVSVPTGAGVGTSTVRISISTPVTASAGGWGSALQDQSLFGGTFTYTFAQTRA</sequence>
<accession>A0A5P8FLT2</accession>
<dbReference type="Proteomes" id="UP000271708">
    <property type="component" value="Chromosome"/>
</dbReference>
<dbReference type="AlphaFoldDB" id="A0A5P8FLT2"/>
<gene>
    <name evidence="1" type="ORF">EEW87_005290</name>
</gene>
<dbReference type="EMBL" id="CP044548">
    <property type="protein sequence ID" value="QFQ29874.2"/>
    <property type="molecule type" value="Genomic_DNA"/>
</dbReference>
<protein>
    <recommendedName>
        <fullName evidence="3">Alternate-type signal peptide domain-containing protein</fullName>
    </recommendedName>
</protein>
<evidence type="ECO:0000313" key="1">
    <source>
        <dbReference type="EMBL" id="QFQ29874.2"/>
    </source>
</evidence>
<dbReference type="RefSeq" id="WP_123090916.1">
    <property type="nucleotide sequence ID" value="NZ_CP044548.2"/>
</dbReference>
<name>A0A5P8FLT2_9MICO</name>
<organism evidence="1 2">
    <name type="scientific">Janibacter melonis</name>
    <dbReference type="NCBI Taxonomy" id="262209"/>
    <lineage>
        <taxon>Bacteria</taxon>
        <taxon>Bacillati</taxon>
        <taxon>Actinomycetota</taxon>
        <taxon>Actinomycetes</taxon>
        <taxon>Micrococcales</taxon>
        <taxon>Intrasporangiaceae</taxon>
        <taxon>Janibacter</taxon>
    </lineage>
</organism>
<evidence type="ECO:0000313" key="2">
    <source>
        <dbReference type="Proteomes" id="UP000271708"/>
    </source>
</evidence>